<evidence type="ECO:0000259" key="5">
    <source>
        <dbReference type="Pfam" id="PF00496"/>
    </source>
</evidence>
<dbReference type="InterPro" id="IPR030678">
    <property type="entry name" value="Peptide/Ni-bd"/>
</dbReference>
<keyword evidence="4" id="KW-0812">Transmembrane</keyword>
<feature type="domain" description="Solute-binding protein family 5" evidence="5">
    <location>
        <begin position="85"/>
        <end position="419"/>
    </location>
</feature>
<sequence length="513" mass="59808">MKNYLKKQNTKYFIVGFVLVLITVFLSYIVYQSFQKENYDLIEAFNADIKGLDPTKEENTITTVGNNFFRHTHDTLLEMDGTNFKKKLAKDFKKEGTKITFELRENLYFHNGEKLSFEDVEYSIQKGIQNGNKNFQNIEKVNKLDNNKFEVILKKDYLNWSHPFTNYIRILNKKAVEKNYNEGIKIGTGPYKLKKRKEKESISLELFDKYYDKDFCSNGLKKILIKIIEDPNTALTQLEQGKIDAIIGYPSAKINDLKARRLPNIKIIEQGTFTAAYCYINAKNTDEETRKAIIKAVDVPKYIQELKLPVNPLESSLPPGLIGYDEKLKHHPTNIEDAKNIVKKLSLEEKKLKLYMSNGGNKEMPKKITEALKAVGFETQLEEIEFNTLLDKVKNKNENDTNILFLGENFESLFGNNYFVDYYLSDSKIHCCHINDFKINDHELEKMIKEAKEETNLDKYEEIVKKINQHIHDKFYIIPLTQPKSYNLTTNKIKQGFEADSFNNFDITKVKKE</sequence>
<organism evidence="6 7">
    <name type="scientific">'Santalum album' aster yellows phytoplasma</name>
    <dbReference type="NCBI Taxonomy" id="2831467"/>
    <lineage>
        <taxon>Bacteria</taxon>
        <taxon>Bacillati</taxon>
        <taxon>Mycoplasmatota</taxon>
        <taxon>Mollicutes</taxon>
        <taxon>Acholeplasmatales</taxon>
        <taxon>Acholeplasmataceae</taxon>
        <taxon>Candidatus Phytoplasma</taxon>
        <taxon>16SrI (Aster yellows group)</taxon>
    </lineage>
</organism>
<evidence type="ECO:0000313" key="6">
    <source>
        <dbReference type="EMBL" id="MBS2993820.1"/>
    </source>
</evidence>
<comment type="similarity">
    <text evidence="1">Belongs to the bacterial solute-binding protein 5 family.</text>
</comment>
<dbReference type="SUPFAM" id="SSF53850">
    <property type="entry name" value="Periplasmic binding protein-like II"/>
    <property type="match status" value="1"/>
</dbReference>
<evidence type="ECO:0000256" key="4">
    <source>
        <dbReference type="SAM" id="Phobius"/>
    </source>
</evidence>
<dbReference type="PIRSF" id="PIRSF002741">
    <property type="entry name" value="MppA"/>
    <property type="match status" value="1"/>
</dbReference>
<dbReference type="EMBL" id="JAGVSK010000001">
    <property type="protein sequence ID" value="MBS2993820.1"/>
    <property type="molecule type" value="Genomic_DNA"/>
</dbReference>
<gene>
    <name evidence="6" type="ORF">KE631_00380</name>
</gene>
<dbReference type="RefSeq" id="WP_212508914.1">
    <property type="nucleotide sequence ID" value="NZ_JAGVSK010000001.1"/>
</dbReference>
<keyword evidence="2" id="KW-0813">Transport</keyword>
<reference evidence="6" key="1">
    <citation type="submission" date="2021-04" db="EMBL/GenBank/DDBJ databases">
        <title>Sandalwood Spike Disease Phytoplasma.</title>
        <authorList>
            <person name="Tiwarekar B."/>
            <person name="Kirdat K."/>
            <person name="Sundarraj R."/>
            <person name="Yadav A."/>
        </authorList>
    </citation>
    <scope>NUCLEOTIDE SEQUENCE [LARGE SCALE GENOMIC DNA]</scope>
    <source>
        <strain evidence="6">SW86</strain>
    </source>
</reference>
<keyword evidence="4" id="KW-1133">Transmembrane helix</keyword>
<evidence type="ECO:0000313" key="7">
    <source>
        <dbReference type="Proteomes" id="UP000678347"/>
    </source>
</evidence>
<protein>
    <submittedName>
        <fullName evidence="6">ABC transporter substrate-binding protein</fullName>
    </submittedName>
</protein>
<dbReference type="Gene3D" id="3.40.190.10">
    <property type="entry name" value="Periplasmic binding protein-like II"/>
    <property type="match status" value="1"/>
</dbReference>
<dbReference type="CDD" id="cd00995">
    <property type="entry name" value="PBP2_NikA_DppA_OppA_like"/>
    <property type="match status" value="1"/>
</dbReference>
<dbReference type="InterPro" id="IPR000914">
    <property type="entry name" value="SBP_5_dom"/>
</dbReference>
<dbReference type="PANTHER" id="PTHR30290">
    <property type="entry name" value="PERIPLASMIC BINDING COMPONENT OF ABC TRANSPORTER"/>
    <property type="match status" value="1"/>
</dbReference>
<dbReference type="InterPro" id="IPR039424">
    <property type="entry name" value="SBP_5"/>
</dbReference>
<keyword evidence="3" id="KW-0732">Signal</keyword>
<keyword evidence="7" id="KW-1185">Reference proteome</keyword>
<name>A0ABS5LL39_9MOLU</name>
<evidence type="ECO:0000256" key="3">
    <source>
        <dbReference type="ARBA" id="ARBA00022729"/>
    </source>
</evidence>
<dbReference type="Pfam" id="PF00496">
    <property type="entry name" value="SBP_bac_5"/>
    <property type="match status" value="1"/>
</dbReference>
<dbReference type="Gene3D" id="3.10.105.10">
    <property type="entry name" value="Dipeptide-binding Protein, Domain 3"/>
    <property type="match status" value="1"/>
</dbReference>
<feature type="transmembrane region" description="Helical" evidence="4">
    <location>
        <begin position="12"/>
        <end position="31"/>
    </location>
</feature>
<evidence type="ECO:0000256" key="2">
    <source>
        <dbReference type="ARBA" id="ARBA00022448"/>
    </source>
</evidence>
<comment type="caution">
    <text evidence="6">The sequence shown here is derived from an EMBL/GenBank/DDBJ whole genome shotgun (WGS) entry which is preliminary data.</text>
</comment>
<dbReference type="Proteomes" id="UP000678347">
    <property type="component" value="Unassembled WGS sequence"/>
</dbReference>
<accession>A0ABS5LL39</accession>
<keyword evidence="4" id="KW-0472">Membrane</keyword>
<evidence type="ECO:0000256" key="1">
    <source>
        <dbReference type="ARBA" id="ARBA00005695"/>
    </source>
</evidence>
<proteinExistence type="inferred from homology"/>
<dbReference type="Gene3D" id="3.90.76.10">
    <property type="entry name" value="Dipeptide-binding Protein, Domain 1"/>
    <property type="match status" value="1"/>
</dbReference>
<dbReference type="PANTHER" id="PTHR30290:SF9">
    <property type="entry name" value="OLIGOPEPTIDE-BINDING PROTEIN APPA"/>
    <property type="match status" value="1"/>
</dbReference>